<sequence length="334" mass="37511">MLKGTIAARTFKTARFVCKECGLDWPAIARETGVNPDLPTMPSEMMVPLNHLISIYELIALRTGDDAVCARYGAQLPIGSAEIYDYVALTARSLQRALENWTRFQRLASSHIEMNFEVSNGWGSMSWEFPDPETEHRQYLSLNMAAMSHRIHYMLGGKADGITAEFRFAAPRNRETYEDVFGPKVRFGQTRNRILIPAGLLPEKPVPSDPILNALMEKFALNQMTASTAPESLSERVVQTIASSLRDGDVSLDKVAAKMGMSRRTLQRQFEQDGTNFRKVLDGVRRSLAKQYLTEHDMQVGEVAYLLGYSDMSSFSRAAKTWFGTSPKAVRRAR</sequence>
<dbReference type="GO" id="GO:0005829">
    <property type="term" value="C:cytosol"/>
    <property type="evidence" value="ECO:0007669"/>
    <property type="project" value="TreeGrafter"/>
</dbReference>
<name>A0A1M7F8S6_9HYPH</name>
<dbReference type="OrthoDB" id="9805730at2"/>
<dbReference type="InterPro" id="IPR032687">
    <property type="entry name" value="AraC-type_N"/>
</dbReference>
<reference evidence="5 6" key="1">
    <citation type="submission" date="2016-11" db="EMBL/GenBank/DDBJ databases">
        <authorList>
            <person name="Jaros S."/>
            <person name="Januszkiewicz K."/>
            <person name="Wedrychowicz H."/>
        </authorList>
    </citation>
    <scope>NUCLEOTIDE SEQUENCE [LARGE SCALE GENOMIC DNA]</scope>
    <source>
        <strain evidence="5 6">DSM 22153</strain>
    </source>
</reference>
<accession>A0A1M7F8S6</accession>
<evidence type="ECO:0000313" key="6">
    <source>
        <dbReference type="Proteomes" id="UP000186002"/>
    </source>
</evidence>
<keyword evidence="6" id="KW-1185">Reference proteome</keyword>
<dbReference type="PANTHER" id="PTHR47894">
    <property type="entry name" value="HTH-TYPE TRANSCRIPTIONAL REGULATOR GADX"/>
    <property type="match status" value="1"/>
</dbReference>
<dbReference type="InterPro" id="IPR009057">
    <property type="entry name" value="Homeodomain-like_sf"/>
</dbReference>
<organism evidence="5 6">
    <name type="scientific">Roseibium suaedae</name>
    <dbReference type="NCBI Taxonomy" id="735517"/>
    <lineage>
        <taxon>Bacteria</taxon>
        <taxon>Pseudomonadati</taxon>
        <taxon>Pseudomonadota</taxon>
        <taxon>Alphaproteobacteria</taxon>
        <taxon>Hyphomicrobiales</taxon>
        <taxon>Stappiaceae</taxon>
        <taxon>Roseibium</taxon>
    </lineage>
</organism>
<keyword evidence="3" id="KW-0804">Transcription</keyword>
<dbReference type="SMART" id="SM00342">
    <property type="entry name" value="HTH_ARAC"/>
    <property type="match status" value="1"/>
</dbReference>
<dbReference type="AlphaFoldDB" id="A0A1M7F8S6"/>
<dbReference type="Proteomes" id="UP000186002">
    <property type="component" value="Unassembled WGS sequence"/>
</dbReference>
<dbReference type="SUPFAM" id="SSF46689">
    <property type="entry name" value="Homeodomain-like"/>
    <property type="match status" value="1"/>
</dbReference>
<dbReference type="GO" id="GO:0000976">
    <property type="term" value="F:transcription cis-regulatory region binding"/>
    <property type="evidence" value="ECO:0007669"/>
    <property type="project" value="TreeGrafter"/>
</dbReference>
<keyword evidence="2" id="KW-0238">DNA-binding</keyword>
<dbReference type="Gene3D" id="1.10.10.60">
    <property type="entry name" value="Homeodomain-like"/>
    <property type="match status" value="1"/>
</dbReference>
<dbReference type="Pfam" id="PF12833">
    <property type="entry name" value="HTH_18"/>
    <property type="match status" value="1"/>
</dbReference>
<dbReference type="RefSeq" id="WP_073011397.1">
    <property type="nucleotide sequence ID" value="NZ_FRBW01000002.1"/>
</dbReference>
<evidence type="ECO:0000313" key="5">
    <source>
        <dbReference type="EMBL" id="SHM00109.1"/>
    </source>
</evidence>
<dbReference type="STRING" id="735517.SAMN05444272_1528"/>
<keyword evidence="1" id="KW-0805">Transcription regulation</keyword>
<dbReference type="PANTHER" id="PTHR47894:SF1">
    <property type="entry name" value="HTH-TYPE TRANSCRIPTIONAL REGULATOR VQSM"/>
    <property type="match status" value="1"/>
</dbReference>
<evidence type="ECO:0000256" key="3">
    <source>
        <dbReference type="ARBA" id="ARBA00023163"/>
    </source>
</evidence>
<dbReference type="EMBL" id="FRBW01000002">
    <property type="protein sequence ID" value="SHM00109.1"/>
    <property type="molecule type" value="Genomic_DNA"/>
</dbReference>
<dbReference type="InterPro" id="IPR018060">
    <property type="entry name" value="HTH_AraC"/>
</dbReference>
<gene>
    <name evidence="5" type="ORF">SAMN05444272_1528</name>
</gene>
<proteinExistence type="predicted"/>
<evidence type="ECO:0000259" key="4">
    <source>
        <dbReference type="PROSITE" id="PS01124"/>
    </source>
</evidence>
<dbReference type="PROSITE" id="PS01124">
    <property type="entry name" value="HTH_ARAC_FAMILY_2"/>
    <property type="match status" value="1"/>
</dbReference>
<evidence type="ECO:0000256" key="1">
    <source>
        <dbReference type="ARBA" id="ARBA00023015"/>
    </source>
</evidence>
<evidence type="ECO:0000256" key="2">
    <source>
        <dbReference type="ARBA" id="ARBA00023125"/>
    </source>
</evidence>
<dbReference type="GO" id="GO:0003700">
    <property type="term" value="F:DNA-binding transcription factor activity"/>
    <property type="evidence" value="ECO:0007669"/>
    <property type="project" value="InterPro"/>
</dbReference>
<dbReference type="Pfam" id="PF12625">
    <property type="entry name" value="Arabinose_bd"/>
    <property type="match status" value="1"/>
</dbReference>
<protein>
    <submittedName>
        <fullName evidence="5">Transcriptional regulator, AraC family</fullName>
    </submittedName>
</protein>
<feature type="domain" description="HTH araC/xylS-type" evidence="4">
    <location>
        <begin position="235"/>
        <end position="333"/>
    </location>
</feature>